<dbReference type="InterPro" id="IPR055323">
    <property type="entry name" value="C57A10.07/YOR238W"/>
</dbReference>
<comment type="caution">
    <text evidence="1">The sequence shown here is derived from an EMBL/GenBank/DDBJ whole genome shotgun (WGS) entry which is preliminary data.</text>
</comment>
<gene>
    <name evidence="1" type="ORF">N7492_006652</name>
</gene>
<protein>
    <recommendedName>
        <fullName evidence="3">DUF218 domain-containing protein</fullName>
    </recommendedName>
</protein>
<dbReference type="GO" id="GO:0005737">
    <property type="term" value="C:cytoplasm"/>
    <property type="evidence" value="ECO:0007669"/>
    <property type="project" value="TreeGrafter"/>
</dbReference>
<reference evidence="1" key="2">
    <citation type="journal article" date="2023" name="IMA Fungus">
        <title>Comparative genomic study of the Penicillium genus elucidates a diverse pangenome and 15 lateral gene transfer events.</title>
        <authorList>
            <person name="Petersen C."/>
            <person name="Sorensen T."/>
            <person name="Nielsen M.R."/>
            <person name="Sondergaard T.E."/>
            <person name="Sorensen J.L."/>
            <person name="Fitzpatrick D.A."/>
            <person name="Frisvad J.C."/>
            <person name="Nielsen K.L."/>
        </authorList>
    </citation>
    <scope>NUCLEOTIDE SEQUENCE</scope>
    <source>
        <strain evidence="1">IBT 21917</strain>
    </source>
</reference>
<sequence length="248" mass="27789">MGGDASVQATHLIIVCCHAIYLGSPQGDNSEDNWSATRTLPGAPDIYQIPTQGIGIGPKWSVDLFRNFVKDNHYFQDPTNTPAIDPSRILSETHATDSYQNVLFSLLRFRLHTGVYPQRVTVVTHEFKRARFMECHFPAVGLLPLPGSLQRLNCEVFVEGINPPEEVTPLESLASGEASKGIGLWKQDLYGTKADLAGKRVKRGWYPGMEESVFPNAEFEDVVGELLRWDGEVGNEWFPRLKELPWAY</sequence>
<dbReference type="EMBL" id="JAPQKO010000005">
    <property type="protein sequence ID" value="KAJ5161260.1"/>
    <property type="molecule type" value="Genomic_DNA"/>
</dbReference>
<dbReference type="PANTHER" id="PTHR28110">
    <property type="entry name" value="TRANSMEMBRANE PROTEIN"/>
    <property type="match status" value="1"/>
</dbReference>
<organism evidence="1 2">
    <name type="scientific">Penicillium capsulatum</name>
    <dbReference type="NCBI Taxonomy" id="69766"/>
    <lineage>
        <taxon>Eukaryota</taxon>
        <taxon>Fungi</taxon>
        <taxon>Dikarya</taxon>
        <taxon>Ascomycota</taxon>
        <taxon>Pezizomycotina</taxon>
        <taxon>Eurotiomycetes</taxon>
        <taxon>Eurotiomycetidae</taxon>
        <taxon>Eurotiales</taxon>
        <taxon>Aspergillaceae</taxon>
        <taxon>Penicillium</taxon>
    </lineage>
</organism>
<proteinExistence type="predicted"/>
<keyword evidence="2" id="KW-1185">Reference proteome</keyword>
<evidence type="ECO:0000313" key="2">
    <source>
        <dbReference type="Proteomes" id="UP001146351"/>
    </source>
</evidence>
<accession>A0A9W9I3B0</accession>
<dbReference type="Proteomes" id="UP001146351">
    <property type="component" value="Unassembled WGS sequence"/>
</dbReference>
<evidence type="ECO:0008006" key="3">
    <source>
        <dbReference type="Google" id="ProtNLM"/>
    </source>
</evidence>
<reference evidence="1" key="1">
    <citation type="submission" date="2022-11" db="EMBL/GenBank/DDBJ databases">
        <authorList>
            <person name="Petersen C."/>
        </authorList>
    </citation>
    <scope>NUCLEOTIDE SEQUENCE</scope>
    <source>
        <strain evidence="1">IBT 21917</strain>
    </source>
</reference>
<dbReference type="OrthoDB" id="4347at2759"/>
<evidence type="ECO:0000313" key="1">
    <source>
        <dbReference type="EMBL" id="KAJ5161260.1"/>
    </source>
</evidence>
<dbReference type="AlphaFoldDB" id="A0A9W9I3B0"/>
<dbReference type="PANTHER" id="PTHR28110:SF1">
    <property type="entry name" value="TRANSMEMBRANE PROTEIN"/>
    <property type="match status" value="1"/>
</dbReference>
<name>A0A9W9I3B0_9EURO</name>